<name>A0ABW0U8F9_9BACI</name>
<comment type="caution">
    <text evidence="2">The sequence shown here is derived from an EMBL/GenBank/DDBJ whole genome shotgun (WGS) entry which is preliminary data.</text>
</comment>
<keyword evidence="1" id="KW-0472">Membrane</keyword>
<evidence type="ECO:0000256" key="1">
    <source>
        <dbReference type="SAM" id="Phobius"/>
    </source>
</evidence>
<dbReference type="Proteomes" id="UP001596143">
    <property type="component" value="Unassembled WGS sequence"/>
</dbReference>
<keyword evidence="1" id="KW-0812">Transmembrane</keyword>
<accession>A0ABW0U8F9</accession>
<dbReference type="Pfam" id="PF14141">
    <property type="entry name" value="YqzM"/>
    <property type="match status" value="1"/>
</dbReference>
<evidence type="ECO:0000313" key="3">
    <source>
        <dbReference type="Proteomes" id="UP001596143"/>
    </source>
</evidence>
<reference evidence="3" key="1">
    <citation type="journal article" date="2019" name="Int. J. Syst. Evol. Microbiol.">
        <title>The Global Catalogue of Microorganisms (GCM) 10K type strain sequencing project: providing services to taxonomists for standard genome sequencing and annotation.</title>
        <authorList>
            <consortium name="The Broad Institute Genomics Platform"/>
            <consortium name="The Broad Institute Genome Sequencing Center for Infectious Disease"/>
            <person name="Wu L."/>
            <person name="Ma J."/>
        </authorList>
    </citation>
    <scope>NUCLEOTIDE SEQUENCE [LARGE SCALE GENOMIC DNA]</scope>
    <source>
        <strain evidence="3">CGMCC 1.15790</strain>
    </source>
</reference>
<dbReference type="InterPro" id="IPR025416">
    <property type="entry name" value="YqzM"/>
</dbReference>
<keyword evidence="1" id="KW-1133">Transmembrane helix</keyword>
<protein>
    <submittedName>
        <fullName evidence="2">YqzM family protein</fullName>
    </submittedName>
</protein>
<sequence length="47" mass="5248">MNEFEKDVQSKRNDFNDAVVAAVVSFVFFTLIFFIGIVLDVAGGTLY</sequence>
<dbReference type="EMBL" id="JBHSPF010000068">
    <property type="protein sequence ID" value="MFC5629758.1"/>
    <property type="molecule type" value="Genomic_DNA"/>
</dbReference>
<keyword evidence="3" id="KW-1185">Reference proteome</keyword>
<gene>
    <name evidence="2" type="ORF">ACFPTR_12960</name>
</gene>
<organism evidence="2 3">
    <name type="scientific">Aliibacillus thermotolerans</name>
    <dbReference type="NCBI Taxonomy" id="1834418"/>
    <lineage>
        <taxon>Bacteria</taxon>
        <taxon>Bacillati</taxon>
        <taxon>Bacillota</taxon>
        <taxon>Bacilli</taxon>
        <taxon>Bacillales</taxon>
        <taxon>Bacillaceae</taxon>
        <taxon>Aliibacillus</taxon>
    </lineage>
</organism>
<proteinExistence type="predicted"/>
<feature type="transmembrane region" description="Helical" evidence="1">
    <location>
        <begin position="20"/>
        <end position="42"/>
    </location>
</feature>
<dbReference type="RefSeq" id="WP_270898152.1">
    <property type="nucleotide sequence ID" value="NZ_JBHSPF010000068.1"/>
</dbReference>
<evidence type="ECO:0000313" key="2">
    <source>
        <dbReference type="EMBL" id="MFC5629758.1"/>
    </source>
</evidence>